<dbReference type="InParanoid" id="A0A316YUP7"/>
<keyword evidence="5" id="KW-1185">Reference proteome</keyword>
<protein>
    <recommendedName>
        <fullName evidence="3">Thioesterase domain-containing protein</fullName>
    </recommendedName>
</protein>
<dbReference type="SUPFAM" id="SSF54637">
    <property type="entry name" value="Thioesterase/thiol ester dehydrase-isomerase"/>
    <property type="match status" value="1"/>
</dbReference>
<evidence type="ECO:0000259" key="3">
    <source>
        <dbReference type="Pfam" id="PF03061"/>
    </source>
</evidence>
<dbReference type="STRING" id="215250.A0A316YUP7"/>
<dbReference type="CDD" id="cd03443">
    <property type="entry name" value="PaaI_thioesterase"/>
    <property type="match status" value="1"/>
</dbReference>
<accession>A0A316YUP7</accession>
<dbReference type="AlphaFoldDB" id="A0A316YUP7"/>
<dbReference type="GO" id="GO:0047617">
    <property type="term" value="F:fatty acyl-CoA hydrolase activity"/>
    <property type="evidence" value="ECO:0007669"/>
    <property type="project" value="InterPro"/>
</dbReference>
<dbReference type="RefSeq" id="XP_025380335.1">
    <property type="nucleotide sequence ID" value="XM_025524613.1"/>
</dbReference>
<feature type="domain" description="Thioesterase" evidence="3">
    <location>
        <begin position="72"/>
        <end position="152"/>
    </location>
</feature>
<dbReference type="PANTHER" id="PTHR21660:SF1">
    <property type="entry name" value="ACYL-COENZYME A THIOESTERASE 13"/>
    <property type="match status" value="1"/>
</dbReference>
<dbReference type="InterPro" id="IPR029069">
    <property type="entry name" value="HotDog_dom_sf"/>
</dbReference>
<reference evidence="4 5" key="1">
    <citation type="journal article" date="2018" name="Mol. Biol. Evol.">
        <title>Broad Genomic Sampling Reveals a Smut Pathogenic Ancestry of the Fungal Clade Ustilaginomycotina.</title>
        <authorList>
            <person name="Kijpornyongpan T."/>
            <person name="Mondo S.J."/>
            <person name="Barry K."/>
            <person name="Sandor L."/>
            <person name="Lee J."/>
            <person name="Lipzen A."/>
            <person name="Pangilinan J."/>
            <person name="LaButti K."/>
            <person name="Hainaut M."/>
            <person name="Henrissat B."/>
            <person name="Grigoriev I.V."/>
            <person name="Spatafora J.W."/>
            <person name="Aime M.C."/>
        </authorList>
    </citation>
    <scope>NUCLEOTIDE SEQUENCE [LARGE SCALE GENOMIC DNA]</scope>
    <source>
        <strain evidence="4 5">MCA 4198</strain>
    </source>
</reference>
<sequence>MSKVKVQSVESAREQIVDMLSSLGEDESPGFSKWALDKDSVELLHVSRSEDGKQGKIVVEMLVTERMSNQLGNMHGGCQATVLDNMTSMVIYLHTTGILGDPWSMLGVSQSIQILYTQPAPVGQYIDIECSTISIGKSIAVIQCNMYTKDKKGGKRLRLTSSGTHTKVDNSASKL</sequence>
<dbReference type="NCBIfam" id="TIGR00369">
    <property type="entry name" value="unchar_dom_1"/>
    <property type="match status" value="1"/>
</dbReference>
<dbReference type="Proteomes" id="UP000245768">
    <property type="component" value="Unassembled WGS sequence"/>
</dbReference>
<dbReference type="Gene3D" id="3.10.129.10">
    <property type="entry name" value="Hotdog Thioesterase"/>
    <property type="match status" value="1"/>
</dbReference>
<dbReference type="InterPro" id="IPR003736">
    <property type="entry name" value="PAAI_dom"/>
</dbReference>
<name>A0A316YUP7_9BASI</name>
<dbReference type="InterPro" id="IPR006683">
    <property type="entry name" value="Thioestr_dom"/>
</dbReference>
<keyword evidence="2" id="KW-0378">Hydrolase</keyword>
<evidence type="ECO:0000313" key="5">
    <source>
        <dbReference type="Proteomes" id="UP000245768"/>
    </source>
</evidence>
<dbReference type="EMBL" id="KZ819634">
    <property type="protein sequence ID" value="PWN93137.1"/>
    <property type="molecule type" value="Genomic_DNA"/>
</dbReference>
<gene>
    <name evidence="4" type="ORF">FA10DRAFT_298561</name>
</gene>
<dbReference type="PANTHER" id="PTHR21660">
    <property type="entry name" value="THIOESTERASE SUPERFAMILY MEMBER-RELATED"/>
    <property type="match status" value="1"/>
</dbReference>
<comment type="similarity">
    <text evidence="1">Belongs to the thioesterase PaaI family.</text>
</comment>
<dbReference type="Pfam" id="PF03061">
    <property type="entry name" value="4HBT"/>
    <property type="match status" value="1"/>
</dbReference>
<dbReference type="OrthoDB" id="2831072at2759"/>
<dbReference type="GeneID" id="37046529"/>
<organism evidence="4 5">
    <name type="scientific">Acaromyces ingoldii</name>
    <dbReference type="NCBI Taxonomy" id="215250"/>
    <lineage>
        <taxon>Eukaryota</taxon>
        <taxon>Fungi</taxon>
        <taxon>Dikarya</taxon>
        <taxon>Basidiomycota</taxon>
        <taxon>Ustilaginomycotina</taxon>
        <taxon>Exobasidiomycetes</taxon>
        <taxon>Exobasidiales</taxon>
        <taxon>Cryptobasidiaceae</taxon>
        <taxon>Acaromyces</taxon>
    </lineage>
</organism>
<evidence type="ECO:0000313" key="4">
    <source>
        <dbReference type="EMBL" id="PWN93137.1"/>
    </source>
</evidence>
<evidence type="ECO:0000256" key="1">
    <source>
        <dbReference type="ARBA" id="ARBA00008324"/>
    </source>
</evidence>
<evidence type="ECO:0000256" key="2">
    <source>
        <dbReference type="ARBA" id="ARBA00022801"/>
    </source>
</evidence>
<dbReference type="InterPro" id="IPR039298">
    <property type="entry name" value="ACOT13"/>
</dbReference>
<proteinExistence type="inferred from homology"/>